<feature type="transmembrane region" description="Helical" evidence="2">
    <location>
        <begin position="7"/>
        <end position="26"/>
    </location>
</feature>
<evidence type="ECO:0000256" key="2">
    <source>
        <dbReference type="SAM" id="Phobius"/>
    </source>
</evidence>
<keyword evidence="2" id="KW-0812">Transmembrane</keyword>
<dbReference type="EMBL" id="JAOEGN010000010">
    <property type="protein sequence ID" value="MCU0105216.1"/>
    <property type="molecule type" value="Genomic_DNA"/>
</dbReference>
<evidence type="ECO:0000313" key="3">
    <source>
        <dbReference type="EMBL" id="MCU0105216.1"/>
    </source>
</evidence>
<dbReference type="RefSeq" id="WP_262096484.1">
    <property type="nucleotide sequence ID" value="NZ_JAOEGN010000010.1"/>
</dbReference>
<proteinExistence type="predicted"/>
<feature type="coiled-coil region" evidence="1">
    <location>
        <begin position="82"/>
        <end position="109"/>
    </location>
</feature>
<keyword evidence="4" id="KW-1185">Reference proteome</keyword>
<name>A0ABT2PW75_9MOLU</name>
<evidence type="ECO:0000313" key="4">
    <source>
        <dbReference type="Proteomes" id="UP001209076"/>
    </source>
</evidence>
<gene>
    <name evidence="3" type="ORF">N7603_06055</name>
</gene>
<accession>A0ABT2PW75</accession>
<evidence type="ECO:0000256" key="1">
    <source>
        <dbReference type="SAM" id="Coils"/>
    </source>
</evidence>
<keyword evidence="2" id="KW-0472">Membrane</keyword>
<feature type="transmembrane region" description="Helical" evidence="2">
    <location>
        <begin position="46"/>
        <end position="67"/>
    </location>
</feature>
<reference evidence="4" key="1">
    <citation type="submission" date="2023-07" db="EMBL/GenBank/DDBJ databases">
        <title>Novel Mycoplasma species identified in domestic and wild animals.</title>
        <authorList>
            <person name="Volokhov D.V."/>
            <person name="Furtak V.A."/>
            <person name="Zagorodnyaya T.A."/>
        </authorList>
    </citation>
    <scope>NUCLEOTIDE SEQUENCE [LARGE SCALE GENOMIC DNA]</scope>
    <source>
        <strain evidence="4">92-19</strain>
    </source>
</reference>
<organism evidence="3 4">
    <name type="scientific">Paracholeplasma vituli</name>
    <dbReference type="NCBI Taxonomy" id="69473"/>
    <lineage>
        <taxon>Bacteria</taxon>
        <taxon>Bacillati</taxon>
        <taxon>Mycoplasmatota</taxon>
        <taxon>Mollicutes</taxon>
        <taxon>Acholeplasmatales</taxon>
        <taxon>Acholeplasmataceae</taxon>
        <taxon>Paracholeplasma</taxon>
    </lineage>
</organism>
<evidence type="ECO:0008006" key="5">
    <source>
        <dbReference type="Google" id="ProtNLM"/>
    </source>
</evidence>
<keyword evidence="2" id="KW-1133">Transmembrane helix</keyword>
<comment type="caution">
    <text evidence="3">The sequence shown here is derived from an EMBL/GenBank/DDBJ whole genome shotgun (WGS) entry which is preliminary data.</text>
</comment>
<sequence>MNKKQGIFLGIFIALLVIVAIVFWYFSPQWANNSDYPYYGHMVGGWGMPFGMLAMGIFWIGVIYFAINGFSYRSECRNDRAIELLKSRLAKGEITIDEYEKLIEKLRDK</sequence>
<keyword evidence="1" id="KW-0175">Coiled coil</keyword>
<protein>
    <recommendedName>
        <fullName evidence="5">SHOCT domain-containing protein</fullName>
    </recommendedName>
</protein>
<dbReference type="Proteomes" id="UP001209076">
    <property type="component" value="Unassembled WGS sequence"/>
</dbReference>